<keyword evidence="2" id="KW-1185">Reference proteome</keyword>
<sequence>MTPVAGGRYCAACEKVVVDFTQMSEVEVLAWLSRHGRRCGRFRPRQLPQHQAPRTWPAWLAAAALALSGCETPAPGQLQLRTPPAATPADVLVRGLVVDLDSGRPLAGAYVTSLADSTVQARTDAAGRFALRLPPALRDSLLYVAASPDSTHDYYIGRRVPLAAELTVRLRGMAAVLGESHLVLEPGETFVPHRPKSVPPPPRISTVTFTPPDID</sequence>
<comment type="caution">
    <text evidence="1">The sequence shown here is derived from an EMBL/GenBank/DDBJ whole genome shotgun (WGS) entry which is preliminary data.</text>
</comment>
<organism evidence="1 2">
    <name type="scientific">Hymenobacter edaphi</name>
    <dbReference type="NCBI Taxonomy" id="2211146"/>
    <lineage>
        <taxon>Bacteria</taxon>
        <taxon>Pseudomonadati</taxon>
        <taxon>Bacteroidota</taxon>
        <taxon>Cytophagia</taxon>
        <taxon>Cytophagales</taxon>
        <taxon>Hymenobacteraceae</taxon>
        <taxon>Hymenobacter</taxon>
    </lineage>
</organism>
<dbReference type="EMBL" id="QHKM01000006">
    <property type="protein sequence ID" value="RAK64598.1"/>
    <property type="molecule type" value="Genomic_DNA"/>
</dbReference>
<evidence type="ECO:0008006" key="3">
    <source>
        <dbReference type="Google" id="ProtNLM"/>
    </source>
</evidence>
<gene>
    <name evidence="1" type="ORF">DLM85_18080</name>
</gene>
<protein>
    <recommendedName>
        <fullName evidence="3">Carboxypeptidase regulatory-like domain-containing protein</fullName>
    </recommendedName>
</protein>
<dbReference type="SUPFAM" id="SSF49464">
    <property type="entry name" value="Carboxypeptidase regulatory domain-like"/>
    <property type="match status" value="1"/>
</dbReference>
<evidence type="ECO:0000313" key="1">
    <source>
        <dbReference type="EMBL" id="RAK64598.1"/>
    </source>
</evidence>
<reference evidence="2" key="1">
    <citation type="submission" date="2018-05" db="EMBL/GenBank/DDBJ databases">
        <authorList>
            <person name="Nie L."/>
        </authorList>
    </citation>
    <scope>NUCLEOTIDE SEQUENCE [LARGE SCALE GENOMIC DNA]</scope>
    <source>
        <strain evidence="2">NL</strain>
    </source>
</reference>
<dbReference type="Proteomes" id="UP000248553">
    <property type="component" value="Unassembled WGS sequence"/>
</dbReference>
<evidence type="ECO:0000313" key="2">
    <source>
        <dbReference type="Proteomes" id="UP000248553"/>
    </source>
</evidence>
<name>A0A328BHQ6_9BACT</name>
<dbReference type="AlphaFoldDB" id="A0A328BHQ6"/>
<proteinExistence type="predicted"/>
<dbReference type="Gene3D" id="2.60.40.1120">
    <property type="entry name" value="Carboxypeptidase-like, regulatory domain"/>
    <property type="match status" value="1"/>
</dbReference>
<dbReference type="InterPro" id="IPR008969">
    <property type="entry name" value="CarboxyPept-like_regulatory"/>
</dbReference>
<accession>A0A328BHQ6</accession>